<accession>A0A381SCZ4</accession>
<dbReference type="EMBL" id="UINC01002768">
    <property type="protein sequence ID" value="SVA00117.1"/>
    <property type="molecule type" value="Genomic_DNA"/>
</dbReference>
<sequence>MPAKIKNRFPKKELNAWLRVHQTWDHIEWLNLLENLTKLGFHEWSSSELGQREIGVFLETKRH</sequence>
<gene>
    <name evidence="1" type="ORF">METZ01_LOCUS52971</name>
</gene>
<reference evidence="1" key="1">
    <citation type="submission" date="2018-05" db="EMBL/GenBank/DDBJ databases">
        <authorList>
            <person name="Lanie J.A."/>
            <person name="Ng W.-L."/>
            <person name="Kazmierczak K.M."/>
            <person name="Andrzejewski T.M."/>
            <person name="Davidsen T.M."/>
            <person name="Wayne K.J."/>
            <person name="Tettelin H."/>
            <person name="Glass J.I."/>
            <person name="Rusch D."/>
            <person name="Podicherti R."/>
            <person name="Tsui H.-C.T."/>
            <person name="Winkler M.E."/>
        </authorList>
    </citation>
    <scope>NUCLEOTIDE SEQUENCE</scope>
</reference>
<name>A0A381SCZ4_9ZZZZ</name>
<organism evidence="1">
    <name type="scientific">marine metagenome</name>
    <dbReference type="NCBI Taxonomy" id="408172"/>
    <lineage>
        <taxon>unclassified sequences</taxon>
        <taxon>metagenomes</taxon>
        <taxon>ecological metagenomes</taxon>
    </lineage>
</organism>
<evidence type="ECO:0000313" key="1">
    <source>
        <dbReference type="EMBL" id="SVA00117.1"/>
    </source>
</evidence>
<dbReference type="AlphaFoldDB" id="A0A381SCZ4"/>
<protein>
    <submittedName>
        <fullName evidence="1">Uncharacterized protein</fullName>
    </submittedName>
</protein>
<proteinExistence type="predicted"/>